<feature type="transmembrane region" description="Helical" evidence="1">
    <location>
        <begin position="517"/>
        <end position="536"/>
    </location>
</feature>
<protein>
    <submittedName>
        <fullName evidence="3">Uncharacterized protein</fullName>
    </submittedName>
</protein>
<feature type="transmembrane region" description="Helical" evidence="1">
    <location>
        <begin position="418"/>
        <end position="438"/>
    </location>
</feature>
<dbReference type="Proteomes" id="UP000460272">
    <property type="component" value="Unassembled WGS sequence"/>
</dbReference>
<feature type="transmembrane region" description="Helical" evidence="1">
    <location>
        <begin position="354"/>
        <end position="376"/>
    </location>
</feature>
<dbReference type="OrthoDB" id="3264110at2"/>
<keyword evidence="2" id="KW-0732">Signal</keyword>
<proteinExistence type="predicted"/>
<dbReference type="RefSeq" id="WP_145853643.1">
    <property type="nucleotide sequence ID" value="NZ_RPFW01000003.1"/>
</dbReference>
<reference evidence="3 4" key="1">
    <citation type="submission" date="2018-11" db="EMBL/GenBank/DDBJ databases">
        <title>Trebonia kvetii gen.nov., sp.nov., a novel acidophilic actinobacterium, and proposal of the new actinobacterial family Treboniaceae fam. nov.</title>
        <authorList>
            <person name="Rapoport D."/>
            <person name="Sagova-Mareckova M."/>
            <person name="Sedlacek I."/>
            <person name="Provaznik J."/>
            <person name="Kralova S."/>
            <person name="Pavlinic D."/>
            <person name="Benes V."/>
            <person name="Kopecky J."/>
        </authorList>
    </citation>
    <scope>NUCLEOTIDE SEQUENCE [LARGE SCALE GENOMIC DNA]</scope>
    <source>
        <strain evidence="3 4">15Tr583</strain>
    </source>
</reference>
<comment type="caution">
    <text evidence="3">The sequence shown here is derived from an EMBL/GenBank/DDBJ whole genome shotgun (WGS) entry which is preliminary data.</text>
</comment>
<keyword evidence="1" id="KW-1133">Transmembrane helix</keyword>
<sequence>MKLASGRAWLAAVGAAVCAVLAVCAALAALLPDVAEAGGYHGGALPARAAVTSGAVTTSAAAQARHVVIVGISGLNWNLVTPSATPALWRLAGAGSVGSLVDYAQRPVACPADGWLTLNSAARAQGPRPCDALPAVVGAGGGARVPALPAIIRANEPYHESPAWGLLGTLATCATAVGPGAALALAAPSGAVASYLPSAADVSPSVLARCPLTVVDLGQIEATERVRASAINRQLARLTAELPAGTLLLVTAPGAAAGQSAGSAPAGPPHLMSVVVSGPGFASGQLDSAATRRPGIVTLTDLTPTVAGWLGSAVPAGTVGARITRSDRGDLDATVAGLRARDTAEQVWIATHGWFFIGYGIAVVLAFGVPAALFWGAEPRRRERRARCWRAAGTAAAAVPLASFLANSFQWWQSDGPAWWLYGLTAAGTLVLATAALLRGPWRRDPVGPMGVLCAATLLVLAVDVMTGSRLQLDAPYGLSLLVSGRYYGIGNDALGVYCVSALVAAAWTAGLVRRPALAAGLVGLLAVVASGWPGFGAKTGGTIALVPCLVLLVAWLAGFRLGGRMALPVAFSGLALFLVFAVISYLLPAAGISDMGAFAADLLHGRAGDLLQRKAGSNVGSITTSTLGWLIPVVAVASAAALWRPAAMRLRTLACAFEARPLLRILGWLCWLVLVIGWFADDSGVIVPAAALPFVIPLTIGMASSVSAAAGGAGYFGSALAGPSVAGRTPRFDHPPR</sequence>
<feature type="transmembrane region" description="Helical" evidence="1">
    <location>
        <begin position="450"/>
        <end position="467"/>
    </location>
</feature>
<keyword evidence="1" id="KW-0472">Membrane</keyword>
<evidence type="ECO:0000313" key="4">
    <source>
        <dbReference type="Proteomes" id="UP000460272"/>
    </source>
</evidence>
<feature type="transmembrane region" description="Helical" evidence="1">
    <location>
        <begin position="388"/>
        <end position="406"/>
    </location>
</feature>
<dbReference type="AlphaFoldDB" id="A0A6P2BXG8"/>
<accession>A0A6P2BXG8</accession>
<evidence type="ECO:0000256" key="1">
    <source>
        <dbReference type="SAM" id="Phobius"/>
    </source>
</evidence>
<feature type="transmembrane region" description="Helical" evidence="1">
    <location>
        <begin position="663"/>
        <end position="681"/>
    </location>
</feature>
<feature type="transmembrane region" description="Helical" evidence="1">
    <location>
        <begin position="567"/>
        <end position="588"/>
    </location>
</feature>
<dbReference type="EMBL" id="RPFW01000003">
    <property type="protein sequence ID" value="TVZ03772.1"/>
    <property type="molecule type" value="Genomic_DNA"/>
</dbReference>
<evidence type="ECO:0000256" key="2">
    <source>
        <dbReference type="SAM" id="SignalP"/>
    </source>
</evidence>
<keyword evidence="1" id="KW-0812">Transmembrane</keyword>
<feature type="chain" id="PRO_5026783690" evidence="2">
    <location>
        <begin position="29"/>
        <end position="738"/>
    </location>
</feature>
<feature type="transmembrane region" description="Helical" evidence="1">
    <location>
        <begin position="542"/>
        <end position="560"/>
    </location>
</feature>
<evidence type="ECO:0000313" key="3">
    <source>
        <dbReference type="EMBL" id="TVZ03772.1"/>
    </source>
</evidence>
<gene>
    <name evidence="3" type="ORF">EAS64_15015</name>
</gene>
<organism evidence="3 4">
    <name type="scientific">Trebonia kvetii</name>
    <dbReference type="NCBI Taxonomy" id="2480626"/>
    <lineage>
        <taxon>Bacteria</taxon>
        <taxon>Bacillati</taxon>
        <taxon>Actinomycetota</taxon>
        <taxon>Actinomycetes</taxon>
        <taxon>Streptosporangiales</taxon>
        <taxon>Treboniaceae</taxon>
        <taxon>Trebonia</taxon>
    </lineage>
</organism>
<keyword evidence="4" id="KW-1185">Reference proteome</keyword>
<feature type="transmembrane region" description="Helical" evidence="1">
    <location>
        <begin position="620"/>
        <end position="643"/>
    </location>
</feature>
<feature type="signal peptide" evidence="2">
    <location>
        <begin position="1"/>
        <end position="28"/>
    </location>
</feature>
<feature type="transmembrane region" description="Helical" evidence="1">
    <location>
        <begin position="487"/>
        <end position="510"/>
    </location>
</feature>
<name>A0A6P2BXG8_9ACTN</name>
<feature type="transmembrane region" description="Helical" evidence="1">
    <location>
        <begin position="687"/>
        <end position="711"/>
    </location>
</feature>